<comment type="cofactor">
    <cofactor evidence="2">
        <name>FAD</name>
        <dbReference type="ChEBI" id="CHEBI:57692"/>
    </cofactor>
</comment>
<dbReference type="InParanoid" id="A0A132BF81"/>
<dbReference type="STRING" id="149040.A0A132BF81"/>
<dbReference type="SUPFAM" id="SSF51905">
    <property type="entry name" value="FAD/NAD(P)-binding domain"/>
    <property type="match status" value="1"/>
</dbReference>
<dbReference type="PANTHER" id="PTHR11552">
    <property type="entry name" value="GLUCOSE-METHANOL-CHOLINE GMC OXIDOREDUCTASE"/>
    <property type="match status" value="1"/>
</dbReference>
<protein>
    <submittedName>
        <fullName evidence="4">Alcohol oxidase</fullName>
    </submittedName>
</protein>
<dbReference type="InterPro" id="IPR036188">
    <property type="entry name" value="FAD/NAD-bd_sf"/>
</dbReference>
<proteinExistence type="inferred from homology"/>
<name>A0A132BF81_MOLSC</name>
<evidence type="ECO:0000259" key="3">
    <source>
        <dbReference type="PROSITE" id="PS00624"/>
    </source>
</evidence>
<dbReference type="PANTHER" id="PTHR11552:SF213">
    <property type="entry name" value="DEHYDROGENASE, PUTATIVE-RELATED"/>
    <property type="match status" value="1"/>
</dbReference>
<dbReference type="Gene3D" id="3.50.50.60">
    <property type="entry name" value="FAD/NAD(P)-binding domain"/>
    <property type="match status" value="1"/>
</dbReference>
<dbReference type="Pfam" id="PF00732">
    <property type="entry name" value="GMC_oxred_N"/>
    <property type="match status" value="1"/>
</dbReference>
<accession>A0A132BF81</accession>
<dbReference type="KEGG" id="psco:LY89DRAFT_710763"/>
<dbReference type="PIRSF" id="PIRSF000137">
    <property type="entry name" value="Alcohol_oxidase"/>
    <property type="match status" value="1"/>
</dbReference>
<sequence>MLCCDSTEVYDYIVVGSGPGGGPLASRLAIAGFKVLLIDAGNDQGTSYQEEVPTLWPLSTQYAPMQWNYFINHFPTIDRQEQDSKFTWQTPSGDYFSGPDPPVGSKPLGVLYPRAGTLGGCATHNAMVSLYAHDSDWDYIANLTGDSSWAPDNMRIYFEKLERNEYLPHHASGHGRNGWLGTSVLDESILVKDSKIMCHAAAAARVINNHTVGATPSTVKELQKIMLPDSNKPGQTDKQGFYELPLAVSDGKRSSPRDFVLSTANAVNADGSRKYHLDVRLNTFVTKINFDQGISPPRATGVEYLDGVGLYSTTPKSVAGTSTGSGCFEASREVIISAGSFNTPQLLKLSGVGSRAELESFGIPVVADLPGVGSNLQDRYETTVVTKTDSTFEILDGCSLLTEDPDLCLEKWENGTTPAQKGFYAGNAFPLAVIKKSSVAVLDPDVFLFGGPVFFRGFYPGWANVTELLPSTAKGWWTWFILKAHGRNHAGTVTLRSTNPLDTPIINFNSFDTGTTTDGADEKDLQAFYEGVQFARQVNNELNCDGCAFEEVFPGPNFTTEADAKNFIKHEAFGHHASCTAAIGSDDDPNAVLDSSFRVRNVTGLRVVDASSFPLTPGMFIAVPIYMISEKAADVIIKDASQ</sequence>
<dbReference type="InterPro" id="IPR007867">
    <property type="entry name" value="GMC_OxRtase_C"/>
</dbReference>
<feature type="domain" description="Glucose-methanol-choline oxidoreductase N-terminal" evidence="3">
    <location>
        <begin position="339"/>
        <end position="353"/>
    </location>
</feature>
<dbReference type="GO" id="GO:0016614">
    <property type="term" value="F:oxidoreductase activity, acting on CH-OH group of donors"/>
    <property type="evidence" value="ECO:0007669"/>
    <property type="project" value="InterPro"/>
</dbReference>
<dbReference type="EMBL" id="KQ947429">
    <property type="protein sequence ID" value="KUJ10524.1"/>
    <property type="molecule type" value="Genomic_DNA"/>
</dbReference>
<comment type="similarity">
    <text evidence="1">Belongs to the GMC oxidoreductase family.</text>
</comment>
<dbReference type="GO" id="GO:0050660">
    <property type="term" value="F:flavin adenine dinucleotide binding"/>
    <property type="evidence" value="ECO:0007669"/>
    <property type="project" value="InterPro"/>
</dbReference>
<keyword evidence="2" id="KW-0274">FAD</keyword>
<dbReference type="SUPFAM" id="SSF54373">
    <property type="entry name" value="FAD-linked reductases, C-terminal domain"/>
    <property type="match status" value="1"/>
</dbReference>
<evidence type="ECO:0000256" key="1">
    <source>
        <dbReference type="ARBA" id="ARBA00010790"/>
    </source>
</evidence>
<dbReference type="InterPro" id="IPR000172">
    <property type="entry name" value="GMC_OxRdtase_N"/>
</dbReference>
<organism evidence="4 5">
    <name type="scientific">Mollisia scopiformis</name>
    <name type="common">Conifer needle endophyte fungus</name>
    <name type="synonym">Phialocephala scopiformis</name>
    <dbReference type="NCBI Taxonomy" id="149040"/>
    <lineage>
        <taxon>Eukaryota</taxon>
        <taxon>Fungi</taxon>
        <taxon>Dikarya</taxon>
        <taxon>Ascomycota</taxon>
        <taxon>Pezizomycotina</taxon>
        <taxon>Leotiomycetes</taxon>
        <taxon>Helotiales</taxon>
        <taxon>Mollisiaceae</taxon>
        <taxon>Mollisia</taxon>
    </lineage>
</organism>
<evidence type="ECO:0000313" key="5">
    <source>
        <dbReference type="Proteomes" id="UP000070700"/>
    </source>
</evidence>
<dbReference type="Gene3D" id="3.30.560.10">
    <property type="entry name" value="Glucose Oxidase, domain 3"/>
    <property type="match status" value="1"/>
</dbReference>
<dbReference type="OrthoDB" id="269227at2759"/>
<reference evidence="4 5" key="1">
    <citation type="submission" date="2015-10" db="EMBL/GenBank/DDBJ databases">
        <title>Full genome of DAOMC 229536 Phialocephala scopiformis, a fungal endophyte of spruce producing the potent anti-insectan compound rugulosin.</title>
        <authorList>
            <consortium name="DOE Joint Genome Institute"/>
            <person name="Walker A.K."/>
            <person name="Frasz S.L."/>
            <person name="Seifert K.A."/>
            <person name="Miller J.D."/>
            <person name="Mondo S.J."/>
            <person name="Labutti K."/>
            <person name="Lipzen A."/>
            <person name="Dockter R."/>
            <person name="Kennedy M."/>
            <person name="Grigoriev I.V."/>
            <person name="Spatafora J.W."/>
        </authorList>
    </citation>
    <scope>NUCLEOTIDE SEQUENCE [LARGE SCALE GENOMIC DNA]</scope>
    <source>
        <strain evidence="4 5">CBS 120377</strain>
    </source>
</reference>
<feature type="binding site" evidence="2">
    <location>
        <position position="285"/>
    </location>
    <ligand>
        <name>FAD</name>
        <dbReference type="ChEBI" id="CHEBI:57692"/>
    </ligand>
</feature>
<gene>
    <name evidence="4" type="ORF">LY89DRAFT_710763</name>
</gene>
<dbReference type="Pfam" id="PF05199">
    <property type="entry name" value="GMC_oxred_C"/>
    <property type="match status" value="1"/>
</dbReference>
<dbReference type="RefSeq" id="XP_018064879.1">
    <property type="nucleotide sequence ID" value="XM_018217856.1"/>
</dbReference>
<evidence type="ECO:0000256" key="2">
    <source>
        <dbReference type="PIRSR" id="PIRSR000137-2"/>
    </source>
</evidence>
<keyword evidence="2" id="KW-0285">Flavoprotein</keyword>
<dbReference type="InterPro" id="IPR012132">
    <property type="entry name" value="GMC_OxRdtase"/>
</dbReference>
<dbReference type="PROSITE" id="PS00624">
    <property type="entry name" value="GMC_OXRED_2"/>
    <property type="match status" value="1"/>
</dbReference>
<dbReference type="AlphaFoldDB" id="A0A132BF81"/>
<keyword evidence="5" id="KW-1185">Reference proteome</keyword>
<dbReference type="GeneID" id="28827582"/>
<feature type="binding site" evidence="2">
    <location>
        <begin position="125"/>
        <end position="128"/>
    </location>
    <ligand>
        <name>FAD</name>
        <dbReference type="ChEBI" id="CHEBI:57692"/>
    </ligand>
</feature>
<dbReference type="Proteomes" id="UP000070700">
    <property type="component" value="Unassembled WGS sequence"/>
</dbReference>
<evidence type="ECO:0000313" key="4">
    <source>
        <dbReference type="EMBL" id="KUJ10524.1"/>
    </source>
</evidence>